<evidence type="ECO:0000313" key="1">
    <source>
        <dbReference type="EMBL" id="KAG2322963.1"/>
    </source>
</evidence>
<dbReference type="Proteomes" id="UP000886595">
    <property type="component" value="Unassembled WGS sequence"/>
</dbReference>
<sequence>MAAYTSLSTLNSGQQNALIKVELLRRWKIKLPSPPSYNLKLILVDSEHLQIIKTNVSRTGTTNNPFKLKFSISTIVKPIPSVSSSLYVYPTRFADIIHKRLDFQIAVGE</sequence>
<keyword evidence="2" id="KW-1185">Reference proteome</keyword>
<name>A0A8X7W6I6_BRACI</name>
<dbReference type="EMBL" id="JAAMPC010000003">
    <property type="protein sequence ID" value="KAG2322963.1"/>
    <property type="molecule type" value="Genomic_DNA"/>
</dbReference>
<protein>
    <submittedName>
        <fullName evidence="1">Uncharacterized protein</fullName>
    </submittedName>
</protein>
<proteinExistence type="predicted"/>
<accession>A0A8X7W6I6</accession>
<reference evidence="1 2" key="1">
    <citation type="submission" date="2020-02" db="EMBL/GenBank/DDBJ databases">
        <authorList>
            <person name="Ma Q."/>
            <person name="Huang Y."/>
            <person name="Song X."/>
            <person name="Pei D."/>
        </authorList>
    </citation>
    <scope>NUCLEOTIDE SEQUENCE [LARGE SCALE GENOMIC DNA]</scope>
    <source>
        <strain evidence="1">Sxm20200214</strain>
        <tissue evidence="1">Leaf</tissue>
    </source>
</reference>
<gene>
    <name evidence="1" type="ORF">Bca52824_016176</name>
</gene>
<organism evidence="1 2">
    <name type="scientific">Brassica carinata</name>
    <name type="common">Ethiopian mustard</name>
    <name type="synonym">Abyssinian cabbage</name>
    <dbReference type="NCBI Taxonomy" id="52824"/>
    <lineage>
        <taxon>Eukaryota</taxon>
        <taxon>Viridiplantae</taxon>
        <taxon>Streptophyta</taxon>
        <taxon>Embryophyta</taxon>
        <taxon>Tracheophyta</taxon>
        <taxon>Spermatophyta</taxon>
        <taxon>Magnoliopsida</taxon>
        <taxon>eudicotyledons</taxon>
        <taxon>Gunneridae</taxon>
        <taxon>Pentapetalae</taxon>
        <taxon>rosids</taxon>
        <taxon>malvids</taxon>
        <taxon>Brassicales</taxon>
        <taxon>Brassicaceae</taxon>
        <taxon>Brassiceae</taxon>
        <taxon>Brassica</taxon>
    </lineage>
</organism>
<comment type="caution">
    <text evidence="1">The sequence shown here is derived from an EMBL/GenBank/DDBJ whole genome shotgun (WGS) entry which is preliminary data.</text>
</comment>
<dbReference type="AlphaFoldDB" id="A0A8X7W6I6"/>
<evidence type="ECO:0000313" key="2">
    <source>
        <dbReference type="Proteomes" id="UP000886595"/>
    </source>
</evidence>